<name>W9REJ3_9ROSA</name>
<evidence type="ECO:0000313" key="3">
    <source>
        <dbReference type="Proteomes" id="UP000030645"/>
    </source>
</evidence>
<reference evidence="3" key="1">
    <citation type="submission" date="2013-01" db="EMBL/GenBank/DDBJ databases">
        <title>Draft Genome Sequence of a Mulberry Tree, Morus notabilis C.K. Schneid.</title>
        <authorList>
            <person name="He N."/>
            <person name="Zhao S."/>
        </authorList>
    </citation>
    <scope>NUCLEOTIDE SEQUENCE</scope>
</reference>
<protein>
    <submittedName>
        <fullName evidence="2">Uncharacterized protein</fullName>
    </submittedName>
</protein>
<accession>W9REJ3</accession>
<evidence type="ECO:0000256" key="1">
    <source>
        <dbReference type="SAM" id="MobiDB-lite"/>
    </source>
</evidence>
<sequence>MRIGFLLRDGVAVLFEEGVIGGGRRNSRFTGAMAFATTPPASSRPASSWPPPQPNRSGRLRVGFSSPWRRRVRSELGG</sequence>
<dbReference type="Proteomes" id="UP000030645">
    <property type="component" value="Unassembled WGS sequence"/>
</dbReference>
<feature type="region of interest" description="Disordered" evidence="1">
    <location>
        <begin position="35"/>
        <end position="64"/>
    </location>
</feature>
<dbReference type="AlphaFoldDB" id="W9REJ3"/>
<gene>
    <name evidence="2" type="ORF">L484_006950</name>
</gene>
<feature type="compositionally biased region" description="Low complexity" evidence="1">
    <location>
        <begin position="35"/>
        <end position="47"/>
    </location>
</feature>
<proteinExistence type="predicted"/>
<organism evidence="2 3">
    <name type="scientific">Morus notabilis</name>
    <dbReference type="NCBI Taxonomy" id="981085"/>
    <lineage>
        <taxon>Eukaryota</taxon>
        <taxon>Viridiplantae</taxon>
        <taxon>Streptophyta</taxon>
        <taxon>Embryophyta</taxon>
        <taxon>Tracheophyta</taxon>
        <taxon>Spermatophyta</taxon>
        <taxon>Magnoliopsida</taxon>
        <taxon>eudicotyledons</taxon>
        <taxon>Gunneridae</taxon>
        <taxon>Pentapetalae</taxon>
        <taxon>rosids</taxon>
        <taxon>fabids</taxon>
        <taxon>Rosales</taxon>
        <taxon>Moraceae</taxon>
        <taxon>Moreae</taxon>
        <taxon>Morus</taxon>
    </lineage>
</organism>
<evidence type="ECO:0000313" key="2">
    <source>
        <dbReference type="EMBL" id="EXB53130.1"/>
    </source>
</evidence>
<dbReference type="EMBL" id="KE344078">
    <property type="protein sequence ID" value="EXB53130.1"/>
    <property type="molecule type" value="Genomic_DNA"/>
</dbReference>
<keyword evidence="3" id="KW-1185">Reference proteome</keyword>